<evidence type="ECO:0000259" key="1">
    <source>
        <dbReference type="Pfam" id="PF13472"/>
    </source>
</evidence>
<feature type="domain" description="SGNH hydrolase-type esterase" evidence="1">
    <location>
        <begin position="8"/>
        <end position="157"/>
    </location>
</feature>
<dbReference type="STRING" id="589865.DaAHT2_0538"/>
<dbReference type="PANTHER" id="PTHR30383">
    <property type="entry name" value="THIOESTERASE 1/PROTEASE 1/LYSOPHOSPHOLIPASE L1"/>
    <property type="match status" value="1"/>
</dbReference>
<dbReference type="HOGENOM" id="CLU_051989_6_3_7"/>
<dbReference type="GO" id="GO:0004622">
    <property type="term" value="F:phosphatidylcholine lysophospholipase activity"/>
    <property type="evidence" value="ECO:0007669"/>
    <property type="project" value="TreeGrafter"/>
</dbReference>
<dbReference type="InParanoid" id="D6Z0L5"/>
<proteinExistence type="predicted"/>
<evidence type="ECO:0000313" key="2">
    <source>
        <dbReference type="EMBL" id="ADH85244.1"/>
    </source>
</evidence>
<dbReference type="PANTHER" id="PTHR30383:SF5">
    <property type="entry name" value="SGNH HYDROLASE-TYPE ESTERASE DOMAIN-CONTAINING PROTEIN"/>
    <property type="match status" value="1"/>
</dbReference>
<accession>D6Z0L5</accession>
<dbReference type="Pfam" id="PF13472">
    <property type="entry name" value="Lipase_GDSL_2"/>
    <property type="match status" value="1"/>
</dbReference>
<dbReference type="eggNOG" id="COG2755">
    <property type="taxonomic scope" value="Bacteria"/>
</dbReference>
<keyword evidence="3" id="KW-1185">Reference proteome</keyword>
<dbReference type="Gene3D" id="3.40.50.1110">
    <property type="entry name" value="SGNH hydrolase"/>
    <property type="match status" value="1"/>
</dbReference>
<dbReference type="InterPro" id="IPR013830">
    <property type="entry name" value="SGNH_hydro"/>
</dbReference>
<gene>
    <name evidence="2" type="ordered locus">DaAHT2_0538</name>
</gene>
<dbReference type="InterPro" id="IPR051532">
    <property type="entry name" value="Ester_Hydrolysis_Enzymes"/>
</dbReference>
<dbReference type="OrthoDB" id="9790057at2"/>
<dbReference type="KEGG" id="dak:DaAHT2_0538"/>
<dbReference type="Proteomes" id="UP000001508">
    <property type="component" value="Chromosome"/>
</dbReference>
<name>D6Z0L5_DESAT</name>
<dbReference type="AlphaFoldDB" id="D6Z0L5"/>
<organism evidence="2 3">
    <name type="scientific">Desulfurivibrio alkaliphilus (strain DSM 19089 / UNIQEM U267 / AHT2)</name>
    <dbReference type="NCBI Taxonomy" id="589865"/>
    <lineage>
        <taxon>Bacteria</taxon>
        <taxon>Pseudomonadati</taxon>
        <taxon>Thermodesulfobacteriota</taxon>
        <taxon>Desulfobulbia</taxon>
        <taxon>Desulfobulbales</taxon>
        <taxon>Desulfobulbaceae</taxon>
        <taxon>Desulfurivibrio</taxon>
    </lineage>
</organism>
<dbReference type="InterPro" id="IPR036514">
    <property type="entry name" value="SGNH_hydro_sf"/>
</dbReference>
<sequence>MKELLFVGDSLIEYYDWARRFPAQRVHNLGWSGETVQGLLGRQGVIIAQGPAPDLILIMSGTNNIGLEETDFIADYRQIIENFQQAWPTARICMHSLPPILLPWLDPELVPKANEKLRRLAAATGCDFIDVYQLFQQEGPSNCLVEDGVHLSDRGYTIWAEAIAKLMGK</sequence>
<evidence type="ECO:0000313" key="3">
    <source>
        <dbReference type="Proteomes" id="UP000001508"/>
    </source>
</evidence>
<dbReference type="RefSeq" id="WP_013162775.1">
    <property type="nucleotide sequence ID" value="NC_014216.1"/>
</dbReference>
<dbReference type="SUPFAM" id="SSF52266">
    <property type="entry name" value="SGNH hydrolase"/>
    <property type="match status" value="1"/>
</dbReference>
<protein>
    <submittedName>
        <fullName evidence="2">Lipolytic protein G-D-S-L family</fullName>
    </submittedName>
</protein>
<dbReference type="EMBL" id="CP001940">
    <property type="protein sequence ID" value="ADH85244.1"/>
    <property type="molecule type" value="Genomic_DNA"/>
</dbReference>
<reference evidence="3" key="1">
    <citation type="submission" date="2010-02" db="EMBL/GenBank/DDBJ databases">
        <title>Complete sequence of Desulfurivibrio alkaliphilus AHT2.</title>
        <authorList>
            <consortium name="US DOE Joint Genome Institute"/>
            <person name="Pitluck S."/>
            <person name="Chertkov O."/>
            <person name="Detter J.C."/>
            <person name="Han C."/>
            <person name="Tapia R."/>
            <person name="Larimer F."/>
            <person name="Land M."/>
            <person name="Hauser L."/>
            <person name="Kyrpides N."/>
            <person name="Mikhailova N."/>
            <person name="Sorokin D.Y."/>
            <person name="Muyzer G."/>
            <person name="Woyke T."/>
        </authorList>
    </citation>
    <scope>NUCLEOTIDE SEQUENCE [LARGE SCALE GENOMIC DNA]</scope>
    <source>
        <strain evidence="3">DSM 19089 / UNIQEM U267 / AHT2</strain>
    </source>
</reference>